<name>A0A4Q7VVM2_9BURK</name>
<dbReference type="Proteomes" id="UP000293671">
    <property type="component" value="Unassembled WGS sequence"/>
</dbReference>
<organism evidence="4 5">
    <name type="scientific">Rivibacter subsaxonicus</name>
    <dbReference type="NCBI Taxonomy" id="457575"/>
    <lineage>
        <taxon>Bacteria</taxon>
        <taxon>Pseudomonadati</taxon>
        <taxon>Pseudomonadota</taxon>
        <taxon>Betaproteobacteria</taxon>
        <taxon>Burkholderiales</taxon>
        <taxon>Rivibacter</taxon>
    </lineage>
</organism>
<comment type="caution">
    <text evidence="4">The sequence shown here is derived from an EMBL/GenBank/DDBJ whole genome shotgun (WGS) entry which is preliminary data.</text>
</comment>
<keyword evidence="1" id="KW-0808">Transferase</keyword>
<dbReference type="PANTHER" id="PTHR33799">
    <property type="entry name" value="PTS PERMEASE-RELATED-RELATED"/>
    <property type="match status" value="1"/>
</dbReference>
<feature type="region of interest" description="Disordered" evidence="2">
    <location>
        <begin position="131"/>
        <end position="156"/>
    </location>
</feature>
<evidence type="ECO:0000256" key="2">
    <source>
        <dbReference type="SAM" id="MobiDB-lite"/>
    </source>
</evidence>
<dbReference type="GO" id="GO:0016020">
    <property type="term" value="C:membrane"/>
    <property type="evidence" value="ECO:0007669"/>
    <property type="project" value="InterPro"/>
</dbReference>
<dbReference type="RefSeq" id="WP_130430997.1">
    <property type="nucleotide sequence ID" value="NZ_SHKP01000005.1"/>
</dbReference>
<gene>
    <name evidence="4" type="ORF">EV670_1255</name>
</gene>
<dbReference type="GO" id="GO:0016740">
    <property type="term" value="F:transferase activity"/>
    <property type="evidence" value="ECO:0007669"/>
    <property type="project" value="UniProtKB-KW"/>
</dbReference>
<keyword evidence="5" id="KW-1185">Reference proteome</keyword>
<feature type="compositionally biased region" description="Basic and acidic residues" evidence="2">
    <location>
        <begin position="145"/>
        <end position="156"/>
    </location>
</feature>
<dbReference type="InterPro" id="IPR036662">
    <property type="entry name" value="PTS_EIIA_man-typ_sf"/>
</dbReference>
<evidence type="ECO:0000256" key="1">
    <source>
        <dbReference type="ARBA" id="ARBA00022679"/>
    </source>
</evidence>
<dbReference type="InterPro" id="IPR004701">
    <property type="entry name" value="PTS_EIIA_man-typ"/>
</dbReference>
<reference evidence="4 5" key="1">
    <citation type="submission" date="2019-02" db="EMBL/GenBank/DDBJ databases">
        <title>Genomic Encyclopedia of Type Strains, Phase IV (KMG-IV): sequencing the most valuable type-strain genomes for metagenomic binning, comparative biology and taxonomic classification.</title>
        <authorList>
            <person name="Goeker M."/>
        </authorList>
    </citation>
    <scope>NUCLEOTIDE SEQUENCE [LARGE SCALE GENOMIC DNA]</scope>
    <source>
        <strain evidence="4 5">DSM 19570</strain>
    </source>
</reference>
<feature type="domain" description="PTS EIIA type-4" evidence="3">
    <location>
        <begin position="1"/>
        <end position="126"/>
    </location>
</feature>
<sequence length="156" mass="16240">MAGLLIIAHAPLASALKAAGSHAFAEAAALLEVVDVDAALAPEAIEARCRAALERALALPGRSEVLILTDVFGATPSNIAQRLADGVRVKLVTGVNVPMLWRALNYAHEPLDTLVARAVAGATQGVMQIASARPQNQAQSPGPRPADDLDSHHHQQ</sequence>
<dbReference type="Gene3D" id="3.40.50.510">
    <property type="entry name" value="Phosphotransferase system, mannose-type IIA component"/>
    <property type="match status" value="1"/>
</dbReference>
<proteinExistence type="predicted"/>
<evidence type="ECO:0000313" key="5">
    <source>
        <dbReference type="Proteomes" id="UP000293671"/>
    </source>
</evidence>
<dbReference type="EMBL" id="SHKP01000005">
    <property type="protein sequence ID" value="RZU00545.1"/>
    <property type="molecule type" value="Genomic_DNA"/>
</dbReference>
<evidence type="ECO:0000259" key="3">
    <source>
        <dbReference type="PROSITE" id="PS51096"/>
    </source>
</evidence>
<protein>
    <submittedName>
        <fullName evidence="4">PTS system ascorbate-specific IIA component</fullName>
    </submittedName>
</protein>
<dbReference type="PROSITE" id="PS51096">
    <property type="entry name" value="PTS_EIIA_TYPE_4"/>
    <property type="match status" value="1"/>
</dbReference>
<evidence type="ECO:0000313" key="4">
    <source>
        <dbReference type="EMBL" id="RZU00545.1"/>
    </source>
</evidence>
<dbReference type="InterPro" id="IPR051471">
    <property type="entry name" value="Bacterial_PTS_sugar_comp"/>
</dbReference>
<dbReference type="SUPFAM" id="SSF53062">
    <property type="entry name" value="PTS system fructose IIA component-like"/>
    <property type="match status" value="1"/>
</dbReference>
<dbReference type="Pfam" id="PF03610">
    <property type="entry name" value="EIIA-man"/>
    <property type="match status" value="1"/>
</dbReference>
<dbReference type="AlphaFoldDB" id="A0A4Q7VVM2"/>
<dbReference type="OrthoDB" id="8795346at2"/>
<dbReference type="GO" id="GO:0009401">
    <property type="term" value="P:phosphoenolpyruvate-dependent sugar phosphotransferase system"/>
    <property type="evidence" value="ECO:0007669"/>
    <property type="project" value="InterPro"/>
</dbReference>
<accession>A0A4Q7VVM2</accession>
<dbReference type="PANTHER" id="PTHR33799:SF1">
    <property type="entry name" value="PTS SYSTEM MANNOSE-SPECIFIC EIIAB COMPONENT-RELATED"/>
    <property type="match status" value="1"/>
</dbReference>